<protein>
    <submittedName>
        <fullName evidence="1">Uncharacterized protein</fullName>
    </submittedName>
</protein>
<keyword evidence="2" id="KW-1185">Reference proteome</keyword>
<sequence length="203" mass="23587">MFKNLLKVIIIAPFLVATTCEDDLEADKLVYNVYKANVSTDYSYSINDTIWISGKISSNLFNASINDSIFMEIPQSDHFSIYKFIEPTNVSNCQDAIDSFELVRTNGQLTFSNYCENGTIIAFPELENNREFYSYRIGLKPKFNGDYVISWRNGMLQNSNRNEFIIENYPIENFPNQIGFNSCGDVSWRYLNESDKEYYFKVE</sequence>
<accession>A0ABW0C239</accession>
<organism evidence="1 2">
    <name type="scientific">Bizionia hallyeonensis</name>
    <dbReference type="NCBI Taxonomy" id="1123757"/>
    <lineage>
        <taxon>Bacteria</taxon>
        <taxon>Pseudomonadati</taxon>
        <taxon>Bacteroidota</taxon>
        <taxon>Flavobacteriia</taxon>
        <taxon>Flavobacteriales</taxon>
        <taxon>Flavobacteriaceae</taxon>
        <taxon>Bizionia</taxon>
    </lineage>
</organism>
<dbReference type="Proteomes" id="UP001596162">
    <property type="component" value="Unassembled WGS sequence"/>
</dbReference>
<proteinExistence type="predicted"/>
<dbReference type="RefSeq" id="WP_376858410.1">
    <property type="nucleotide sequence ID" value="NZ_JBHSLA010000001.1"/>
</dbReference>
<name>A0ABW0C239_9FLAO</name>
<reference evidence="2" key="1">
    <citation type="journal article" date="2019" name="Int. J. Syst. Evol. Microbiol.">
        <title>The Global Catalogue of Microorganisms (GCM) 10K type strain sequencing project: providing services to taxonomists for standard genome sequencing and annotation.</title>
        <authorList>
            <consortium name="The Broad Institute Genomics Platform"/>
            <consortium name="The Broad Institute Genome Sequencing Center for Infectious Disease"/>
            <person name="Wu L."/>
            <person name="Ma J."/>
        </authorList>
    </citation>
    <scope>NUCLEOTIDE SEQUENCE [LARGE SCALE GENOMIC DNA]</scope>
    <source>
        <strain evidence="2">JCM 17978</strain>
    </source>
</reference>
<evidence type="ECO:0000313" key="2">
    <source>
        <dbReference type="Proteomes" id="UP001596162"/>
    </source>
</evidence>
<evidence type="ECO:0000313" key="1">
    <source>
        <dbReference type="EMBL" id="MFC5194297.1"/>
    </source>
</evidence>
<comment type="caution">
    <text evidence="1">The sequence shown here is derived from an EMBL/GenBank/DDBJ whole genome shotgun (WGS) entry which is preliminary data.</text>
</comment>
<dbReference type="EMBL" id="JBHSLA010000001">
    <property type="protein sequence ID" value="MFC5194297.1"/>
    <property type="molecule type" value="Genomic_DNA"/>
</dbReference>
<gene>
    <name evidence="1" type="ORF">ACFPH8_03045</name>
</gene>